<dbReference type="SUPFAM" id="SSF53448">
    <property type="entry name" value="Nucleotide-diphospho-sugar transferases"/>
    <property type="match status" value="1"/>
</dbReference>
<protein>
    <submittedName>
        <fullName evidence="2">Glycosyltransferase</fullName>
    </submittedName>
</protein>
<dbReference type="Pfam" id="PF00535">
    <property type="entry name" value="Glycos_transf_2"/>
    <property type="match status" value="1"/>
</dbReference>
<name>A0A7V7GNT5_9GAMM</name>
<dbReference type="RefSeq" id="WP_149334161.1">
    <property type="nucleotide sequence ID" value="NZ_QOVF01000008.1"/>
</dbReference>
<keyword evidence="3" id="KW-1185">Reference proteome</keyword>
<evidence type="ECO:0000313" key="3">
    <source>
        <dbReference type="Proteomes" id="UP000463138"/>
    </source>
</evidence>
<comment type="caution">
    <text evidence="2">The sequence shown here is derived from an EMBL/GenBank/DDBJ whole genome shotgun (WGS) entry which is preliminary data.</text>
</comment>
<gene>
    <name evidence="2" type="ORF">DT594_17095</name>
</gene>
<dbReference type="InterPro" id="IPR001173">
    <property type="entry name" value="Glyco_trans_2-like"/>
</dbReference>
<dbReference type="OrthoDB" id="396512at2"/>
<sequence length="257" mass="29391">MTNFSVVTINWNNLAGLQKTYESIVRQKYRNFRWIVMDGASTDGSAQWLAELNEPLAEITSEADKGIYDAMNKGLIKATETPGYTLFMNSGDQFYDENSLEKVALAAERASVAPKYIYGDYYLENAEGKLTAAYGKPINKIFLGMPSCHQAMYFENTHLSKIRFRQNYKLSADYCMIIEFVKGLDKNTEILHLRTPLCIFDTTGVSQRRRFAALKEDVDIRMQYLKLNAPKAYGLYGLHFLHTHSKILRAALEKRFA</sequence>
<dbReference type="GO" id="GO:0016740">
    <property type="term" value="F:transferase activity"/>
    <property type="evidence" value="ECO:0007669"/>
    <property type="project" value="UniProtKB-KW"/>
</dbReference>
<dbReference type="PANTHER" id="PTHR43685:SF2">
    <property type="entry name" value="GLYCOSYLTRANSFERASE 2-LIKE DOMAIN-CONTAINING PROTEIN"/>
    <property type="match status" value="1"/>
</dbReference>
<dbReference type="Gene3D" id="3.90.550.10">
    <property type="entry name" value="Spore Coat Polysaccharide Biosynthesis Protein SpsA, Chain A"/>
    <property type="match status" value="1"/>
</dbReference>
<proteinExistence type="predicted"/>
<feature type="domain" description="Glycosyltransferase 2-like" evidence="1">
    <location>
        <begin position="5"/>
        <end position="110"/>
    </location>
</feature>
<evidence type="ECO:0000259" key="1">
    <source>
        <dbReference type="Pfam" id="PF00535"/>
    </source>
</evidence>
<dbReference type="InterPro" id="IPR050834">
    <property type="entry name" value="Glycosyltransf_2"/>
</dbReference>
<evidence type="ECO:0000313" key="2">
    <source>
        <dbReference type="EMBL" id="KAA0691297.1"/>
    </source>
</evidence>
<keyword evidence="2" id="KW-0808">Transferase</keyword>
<accession>A0A7V7GNT5</accession>
<dbReference type="InterPro" id="IPR029044">
    <property type="entry name" value="Nucleotide-diphossugar_trans"/>
</dbReference>
<dbReference type="EMBL" id="QOVF01000008">
    <property type="protein sequence ID" value="KAA0691297.1"/>
    <property type="molecule type" value="Genomic_DNA"/>
</dbReference>
<reference evidence="2 3" key="1">
    <citation type="submission" date="2018-07" db="EMBL/GenBank/DDBJ databases">
        <title>Pseudomonas laoshanensis sp. nov., isolated from soil.</title>
        <authorList>
            <person name="Sun J."/>
            <person name="Yu L."/>
            <person name="Wang M."/>
            <person name="Zhang C."/>
        </authorList>
    </citation>
    <scope>NUCLEOTIDE SEQUENCE [LARGE SCALE GENOMIC DNA]</scope>
    <source>
        <strain evidence="2 3">Y22</strain>
    </source>
</reference>
<dbReference type="AlphaFoldDB" id="A0A7V7GNT5"/>
<organism evidence="2 3">
    <name type="scientific">Halopseudomonas laoshanensis</name>
    <dbReference type="NCBI Taxonomy" id="2268758"/>
    <lineage>
        <taxon>Bacteria</taxon>
        <taxon>Pseudomonadati</taxon>
        <taxon>Pseudomonadota</taxon>
        <taxon>Gammaproteobacteria</taxon>
        <taxon>Pseudomonadales</taxon>
        <taxon>Pseudomonadaceae</taxon>
        <taxon>Halopseudomonas</taxon>
    </lineage>
</organism>
<dbReference type="PANTHER" id="PTHR43685">
    <property type="entry name" value="GLYCOSYLTRANSFERASE"/>
    <property type="match status" value="1"/>
</dbReference>
<dbReference type="Proteomes" id="UP000463138">
    <property type="component" value="Unassembled WGS sequence"/>
</dbReference>